<organism evidence="2 3">
    <name type="scientific">Chelydra serpentina</name>
    <name type="common">Snapping turtle</name>
    <name type="synonym">Testudo serpentina</name>
    <dbReference type="NCBI Taxonomy" id="8475"/>
    <lineage>
        <taxon>Eukaryota</taxon>
        <taxon>Metazoa</taxon>
        <taxon>Chordata</taxon>
        <taxon>Craniata</taxon>
        <taxon>Vertebrata</taxon>
        <taxon>Euteleostomi</taxon>
        <taxon>Archelosauria</taxon>
        <taxon>Testudinata</taxon>
        <taxon>Testudines</taxon>
        <taxon>Cryptodira</taxon>
        <taxon>Durocryptodira</taxon>
        <taxon>Americhelydia</taxon>
        <taxon>Chelydroidea</taxon>
        <taxon>Chelydridae</taxon>
        <taxon>Chelydra</taxon>
    </lineage>
</organism>
<sequence>PMKLPSIGVVCLKKALATDAERPPSSTKESKDRVTVLGCSNTASTHKGKLMVIGKSVNPRVFKGVKIFPVIYRGNKKGWITTNLCLEWFEKYFVPETRAHCASVGLDPKCQIVLILDNCSVHPKAKLLVKDNVMGLYLLPKYTSLIQPCDQGII</sequence>
<dbReference type="AlphaFoldDB" id="A0A8T1SYX9"/>
<dbReference type="Proteomes" id="UP000765507">
    <property type="component" value="Unassembled WGS sequence"/>
</dbReference>
<name>A0A8T1SYX9_CHESE</name>
<evidence type="ECO:0000259" key="1">
    <source>
        <dbReference type="Pfam" id="PF03184"/>
    </source>
</evidence>
<dbReference type="GO" id="GO:0005634">
    <property type="term" value="C:nucleus"/>
    <property type="evidence" value="ECO:0007669"/>
    <property type="project" value="TreeGrafter"/>
</dbReference>
<proteinExistence type="predicted"/>
<dbReference type="PANTHER" id="PTHR19303:SF16">
    <property type="entry name" value="JERKY PROTEIN HOMOLOG-LIKE"/>
    <property type="match status" value="1"/>
</dbReference>
<dbReference type="OrthoDB" id="125347at2759"/>
<evidence type="ECO:0000313" key="2">
    <source>
        <dbReference type="EMBL" id="KAG6933907.1"/>
    </source>
</evidence>
<dbReference type="GO" id="GO:0003677">
    <property type="term" value="F:DNA binding"/>
    <property type="evidence" value="ECO:0007669"/>
    <property type="project" value="TreeGrafter"/>
</dbReference>
<keyword evidence="3" id="KW-1185">Reference proteome</keyword>
<feature type="non-terminal residue" evidence="2">
    <location>
        <position position="1"/>
    </location>
</feature>
<feature type="domain" description="DDE-1" evidence="1">
    <location>
        <begin position="31"/>
        <end position="154"/>
    </location>
</feature>
<dbReference type="InterPro" id="IPR050863">
    <property type="entry name" value="CenT-Element_Derived"/>
</dbReference>
<dbReference type="PANTHER" id="PTHR19303">
    <property type="entry name" value="TRANSPOSON"/>
    <property type="match status" value="1"/>
</dbReference>
<evidence type="ECO:0000313" key="3">
    <source>
        <dbReference type="Proteomes" id="UP000765507"/>
    </source>
</evidence>
<comment type="caution">
    <text evidence="2">The sequence shown here is derived from an EMBL/GenBank/DDBJ whole genome shotgun (WGS) entry which is preliminary data.</text>
</comment>
<gene>
    <name evidence="2" type="ORF">G0U57_018273</name>
</gene>
<protein>
    <submittedName>
        <fullName evidence="2">Jrk helix-turn-helix protein</fullName>
    </submittedName>
</protein>
<reference evidence="2 3" key="1">
    <citation type="journal article" date="2020" name="G3 (Bethesda)">
        <title>Draft Genome of the Common Snapping Turtle, Chelydra serpentina, a Model for Phenotypic Plasticity in Reptiles.</title>
        <authorList>
            <person name="Das D."/>
            <person name="Singh S.K."/>
            <person name="Bierstedt J."/>
            <person name="Erickson A."/>
            <person name="Galli G.L.J."/>
            <person name="Crossley D.A. 2nd"/>
            <person name="Rhen T."/>
        </authorList>
    </citation>
    <scope>NUCLEOTIDE SEQUENCE [LARGE SCALE GENOMIC DNA]</scope>
    <source>
        <strain evidence="2">KW</strain>
    </source>
</reference>
<dbReference type="EMBL" id="JAHGAV010000065">
    <property type="protein sequence ID" value="KAG6933907.1"/>
    <property type="molecule type" value="Genomic_DNA"/>
</dbReference>
<accession>A0A8T1SYX9</accession>
<dbReference type="Pfam" id="PF03184">
    <property type="entry name" value="DDE_1"/>
    <property type="match status" value="1"/>
</dbReference>
<dbReference type="InterPro" id="IPR004875">
    <property type="entry name" value="DDE_SF_endonuclease_dom"/>
</dbReference>